<dbReference type="Pfam" id="PF03734">
    <property type="entry name" value="YkuD"/>
    <property type="match status" value="1"/>
</dbReference>
<keyword evidence="3" id="KW-0808">Transferase</keyword>
<comment type="pathway">
    <text evidence="1 7">Cell wall biogenesis; peptidoglycan biosynthesis.</text>
</comment>
<keyword evidence="11" id="KW-1185">Reference proteome</keyword>
<name>A0A1W1I3N1_9BACT</name>
<feature type="active site" description="Proton donor/acceptor" evidence="7">
    <location>
        <position position="308"/>
    </location>
</feature>
<feature type="coiled-coil region" evidence="8">
    <location>
        <begin position="94"/>
        <end position="121"/>
    </location>
</feature>
<dbReference type="KEGG" id="nja:NSJP_1403"/>
<dbReference type="SUPFAM" id="SSF141523">
    <property type="entry name" value="L,D-transpeptidase catalytic domain-like"/>
    <property type="match status" value="1"/>
</dbReference>
<dbReference type="PROSITE" id="PS52029">
    <property type="entry name" value="LD_TPASE"/>
    <property type="match status" value="1"/>
</dbReference>
<feature type="active site" description="Nucleophile" evidence="7">
    <location>
        <position position="321"/>
    </location>
</feature>
<evidence type="ECO:0000256" key="2">
    <source>
        <dbReference type="ARBA" id="ARBA00005992"/>
    </source>
</evidence>
<comment type="similarity">
    <text evidence="2">Belongs to the YkuD family.</text>
</comment>
<keyword evidence="8" id="KW-0175">Coiled coil</keyword>
<keyword evidence="6 7" id="KW-0961">Cell wall biogenesis/degradation</keyword>
<dbReference type="Proteomes" id="UP000192042">
    <property type="component" value="Chromosome I"/>
</dbReference>
<organism evidence="10 11">
    <name type="scientific">Nitrospira japonica</name>
    <dbReference type="NCBI Taxonomy" id="1325564"/>
    <lineage>
        <taxon>Bacteria</taxon>
        <taxon>Pseudomonadati</taxon>
        <taxon>Nitrospirota</taxon>
        <taxon>Nitrospiria</taxon>
        <taxon>Nitrospirales</taxon>
        <taxon>Nitrospiraceae</taxon>
        <taxon>Nitrospira</taxon>
    </lineage>
</organism>
<evidence type="ECO:0000256" key="6">
    <source>
        <dbReference type="ARBA" id="ARBA00023316"/>
    </source>
</evidence>
<evidence type="ECO:0000256" key="3">
    <source>
        <dbReference type="ARBA" id="ARBA00022679"/>
    </source>
</evidence>
<reference evidence="10 11" key="1">
    <citation type="submission" date="2017-03" db="EMBL/GenBank/DDBJ databases">
        <authorList>
            <person name="Afonso C.L."/>
            <person name="Miller P.J."/>
            <person name="Scott M.A."/>
            <person name="Spackman E."/>
            <person name="Goraichik I."/>
            <person name="Dimitrov K.M."/>
            <person name="Suarez D.L."/>
            <person name="Swayne D.E."/>
        </authorList>
    </citation>
    <scope>NUCLEOTIDE SEQUENCE [LARGE SCALE GENOMIC DNA]</scope>
    <source>
        <strain evidence="10">Genome sequencing of Nitrospira japonica strain NJ11</strain>
    </source>
</reference>
<dbReference type="GO" id="GO:0016740">
    <property type="term" value="F:transferase activity"/>
    <property type="evidence" value="ECO:0007669"/>
    <property type="project" value="UniProtKB-KW"/>
</dbReference>
<protein>
    <recommendedName>
        <fullName evidence="9">L,D-TPase catalytic domain-containing protein</fullName>
    </recommendedName>
</protein>
<dbReference type="GO" id="GO:0008360">
    <property type="term" value="P:regulation of cell shape"/>
    <property type="evidence" value="ECO:0007669"/>
    <property type="project" value="UniProtKB-UniRule"/>
</dbReference>
<dbReference type="PANTHER" id="PTHR36699:SF1">
    <property type="entry name" value="L,D-TRANSPEPTIDASE YAFK-RELATED"/>
    <property type="match status" value="1"/>
</dbReference>
<keyword evidence="5 7" id="KW-0573">Peptidoglycan synthesis</keyword>
<dbReference type="GO" id="GO:0004180">
    <property type="term" value="F:carboxypeptidase activity"/>
    <property type="evidence" value="ECO:0007669"/>
    <property type="project" value="UniProtKB-ARBA"/>
</dbReference>
<gene>
    <name evidence="10" type="ORF">NSJP_1403</name>
</gene>
<dbReference type="InterPro" id="IPR005490">
    <property type="entry name" value="LD_TPept_cat_dom"/>
</dbReference>
<feature type="domain" description="L,D-TPase catalytic" evidence="9">
    <location>
        <begin position="208"/>
        <end position="345"/>
    </location>
</feature>
<evidence type="ECO:0000256" key="1">
    <source>
        <dbReference type="ARBA" id="ARBA00004752"/>
    </source>
</evidence>
<sequence length="368" mass="41412">MAALVLSCLLTGCVKTVPEEAVQAVASVDRDLVRLRASEIAPDEYARFTQQWMILKARVEAEDDTIQWPWEPNDLESALRGLHEEGLQAVSRLAEQRESLRHAAEQQLLRAEDRARALARKVGAIDSRLVLGRNPVETELLLKQARSFYQQGEYAHSLAASDQAAQRLATQASLLNSELGHYANRERIARWQQMVKETVDWSRTHRTSAIVVSKADRRLILYRNGQPVLSYSVRLGFNGIREKRYQGDGATPEGRYRVTTKRGQGHTQFFRALVLDYPNAEDRRRFLLDRKTGHIPDSRGIGGQIEIHGTQNELMAASLGCVMLENPQMAWLFNRVDKGTPVTIVGALDEQNSVALVLADLRSHANEI</sequence>
<dbReference type="GO" id="GO:0009252">
    <property type="term" value="P:peptidoglycan biosynthetic process"/>
    <property type="evidence" value="ECO:0007669"/>
    <property type="project" value="UniProtKB-UniPathway"/>
</dbReference>
<evidence type="ECO:0000259" key="9">
    <source>
        <dbReference type="PROSITE" id="PS52029"/>
    </source>
</evidence>
<evidence type="ECO:0000256" key="7">
    <source>
        <dbReference type="PROSITE-ProRule" id="PRU01373"/>
    </source>
</evidence>
<evidence type="ECO:0000256" key="4">
    <source>
        <dbReference type="ARBA" id="ARBA00022960"/>
    </source>
</evidence>
<dbReference type="PANTHER" id="PTHR36699">
    <property type="entry name" value="LD-TRANSPEPTIDASE"/>
    <property type="match status" value="1"/>
</dbReference>
<dbReference type="Gene3D" id="2.40.440.10">
    <property type="entry name" value="L,D-transpeptidase catalytic domain-like"/>
    <property type="match status" value="1"/>
</dbReference>
<dbReference type="AlphaFoldDB" id="A0A1W1I3N1"/>
<dbReference type="UniPathway" id="UPA00219"/>
<dbReference type="STRING" id="1325564.NSJP_1403"/>
<dbReference type="GO" id="GO:0071555">
    <property type="term" value="P:cell wall organization"/>
    <property type="evidence" value="ECO:0007669"/>
    <property type="project" value="UniProtKB-UniRule"/>
</dbReference>
<evidence type="ECO:0000313" key="11">
    <source>
        <dbReference type="Proteomes" id="UP000192042"/>
    </source>
</evidence>
<dbReference type="CDD" id="cd16913">
    <property type="entry name" value="YkuD_like"/>
    <property type="match status" value="1"/>
</dbReference>
<evidence type="ECO:0000256" key="8">
    <source>
        <dbReference type="SAM" id="Coils"/>
    </source>
</evidence>
<dbReference type="EMBL" id="LT828648">
    <property type="protein sequence ID" value="SLM47575.1"/>
    <property type="molecule type" value="Genomic_DNA"/>
</dbReference>
<evidence type="ECO:0000313" key="10">
    <source>
        <dbReference type="EMBL" id="SLM47575.1"/>
    </source>
</evidence>
<evidence type="ECO:0000256" key="5">
    <source>
        <dbReference type="ARBA" id="ARBA00022984"/>
    </source>
</evidence>
<proteinExistence type="inferred from homology"/>
<keyword evidence="4 7" id="KW-0133">Cell shape</keyword>
<accession>A0A1W1I3N1</accession>
<dbReference type="InterPro" id="IPR038063">
    <property type="entry name" value="Transpep_catalytic_dom"/>
</dbReference>